<dbReference type="InterPro" id="IPR039430">
    <property type="entry name" value="Thymidylate_kin-like_dom"/>
</dbReference>
<accession>A0ABZ2R4S8</accession>
<keyword evidence="4" id="KW-0067">ATP-binding</keyword>
<organism evidence="6 7">
    <name type="scientific">Pseudarthrobacter quantipunctorum</name>
    <dbReference type="NCBI Taxonomy" id="3128980"/>
    <lineage>
        <taxon>Bacteria</taxon>
        <taxon>Bacillati</taxon>
        <taxon>Actinomycetota</taxon>
        <taxon>Actinomycetes</taxon>
        <taxon>Micrococcales</taxon>
        <taxon>Micrococcaceae</taxon>
        <taxon>Pseudarthrobacter</taxon>
    </lineage>
</organism>
<keyword evidence="3" id="KW-0547">Nucleotide-binding</keyword>
<dbReference type="Pfam" id="PF02223">
    <property type="entry name" value="Thymidylate_kin"/>
    <property type="match status" value="1"/>
</dbReference>
<evidence type="ECO:0000313" key="7">
    <source>
        <dbReference type="Proteomes" id="UP001623384"/>
    </source>
</evidence>
<evidence type="ECO:0000313" key="6">
    <source>
        <dbReference type="EMBL" id="WXK93449.1"/>
    </source>
</evidence>
<dbReference type="Gene3D" id="3.40.50.300">
    <property type="entry name" value="P-loop containing nucleotide triphosphate hydrolases"/>
    <property type="match status" value="1"/>
</dbReference>
<gene>
    <name evidence="6" type="ORF">WHH00_01245</name>
</gene>
<dbReference type="EMBL" id="CP148033">
    <property type="protein sequence ID" value="WXK93449.1"/>
    <property type="molecule type" value="Genomic_DNA"/>
</dbReference>
<feature type="domain" description="Thymidylate kinase-like" evidence="5">
    <location>
        <begin position="7"/>
        <end position="177"/>
    </location>
</feature>
<sequence length="201" mass="21783">MLIVLTGIDGSGKSTAARVLVSAVLADGGTATLLNNHAGRRSMSVLGARLGFRLPRRVADALETTFRVWNVLLNHLRASRTEGLVVMDRHLYCQLALRATKGLPRGRLLPWLLGKLPAPDAVVHLEVDPGVAHERIAARGSDTETLEDLAAFAHAYRQLPEYGSFKKMDASVPVPELARRLARVVHELGRAPTEGRPPVAI</sequence>
<dbReference type="Proteomes" id="UP001623384">
    <property type="component" value="Chromosome"/>
</dbReference>
<comment type="similarity">
    <text evidence="1">Belongs to the thymidylate kinase family.</text>
</comment>
<evidence type="ECO:0000256" key="4">
    <source>
        <dbReference type="ARBA" id="ARBA00022840"/>
    </source>
</evidence>
<dbReference type="PANTHER" id="PTHR10344">
    <property type="entry name" value="THYMIDYLATE KINASE"/>
    <property type="match status" value="1"/>
</dbReference>
<evidence type="ECO:0000259" key="5">
    <source>
        <dbReference type="Pfam" id="PF02223"/>
    </source>
</evidence>
<evidence type="ECO:0000256" key="1">
    <source>
        <dbReference type="ARBA" id="ARBA00009776"/>
    </source>
</evidence>
<dbReference type="PANTHER" id="PTHR10344:SF4">
    <property type="entry name" value="UMP-CMP KINASE 2, MITOCHONDRIAL"/>
    <property type="match status" value="1"/>
</dbReference>
<keyword evidence="7" id="KW-1185">Reference proteome</keyword>
<dbReference type="RefSeq" id="WP_406635814.1">
    <property type="nucleotide sequence ID" value="NZ_CP148033.1"/>
</dbReference>
<evidence type="ECO:0000256" key="3">
    <source>
        <dbReference type="ARBA" id="ARBA00022741"/>
    </source>
</evidence>
<proteinExistence type="inferred from homology"/>
<dbReference type="SUPFAM" id="SSF52540">
    <property type="entry name" value="P-loop containing nucleoside triphosphate hydrolases"/>
    <property type="match status" value="1"/>
</dbReference>
<dbReference type="InterPro" id="IPR027417">
    <property type="entry name" value="P-loop_NTPase"/>
</dbReference>
<evidence type="ECO:0000256" key="2">
    <source>
        <dbReference type="ARBA" id="ARBA00017144"/>
    </source>
</evidence>
<reference evidence="6 7" key="1">
    <citation type="submission" date="2024-03" db="EMBL/GenBank/DDBJ databases">
        <title>Rhodococcus navarretei sp. nov. and Pseudarthrobacter quantumdoti sp. nov., two new species with the ability to biosynthesize Quantum Dots isolated from soil samples at Union Glacier, Antarctica.</title>
        <authorList>
            <person name="Vargas M."/>
        </authorList>
    </citation>
    <scope>NUCLEOTIDE SEQUENCE [LARGE SCALE GENOMIC DNA]</scope>
    <source>
        <strain evidence="6 7">RC-2-3</strain>
    </source>
</reference>
<name>A0ABZ2R4S8_9MICC</name>
<protein>
    <recommendedName>
        <fullName evidence="2">Thymidylate kinase</fullName>
    </recommendedName>
</protein>